<keyword evidence="2" id="KW-0805">Transcription regulation</keyword>
<dbReference type="Pfam" id="PF00126">
    <property type="entry name" value="HTH_1"/>
    <property type="match status" value="1"/>
</dbReference>
<proteinExistence type="inferred from homology"/>
<keyword evidence="3" id="KW-0238">DNA-binding</keyword>
<evidence type="ECO:0000256" key="4">
    <source>
        <dbReference type="ARBA" id="ARBA00023163"/>
    </source>
</evidence>
<evidence type="ECO:0000259" key="5">
    <source>
        <dbReference type="PROSITE" id="PS50931"/>
    </source>
</evidence>
<evidence type="ECO:0000256" key="2">
    <source>
        <dbReference type="ARBA" id="ARBA00023015"/>
    </source>
</evidence>
<dbReference type="Proteomes" id="UP001209701">
    <property type="component" value="Unassembled WGS sequence"/>
</dbReference>
<reference evidence="6 7" key="1">
    <citation type="submission" date="2021-11" db="EMBL/GenBank/DDBJ databases">
        <authorList>
            <person name="Liang Q."/>
            <person name="Mou H."/>
            <person name="Liu Z."/>
        </authorList>
    </citation>
    <scope>NUCLEOTIDE SEQUENCE [LARGE SCALE GENOMIC DNA]</scope>
    <source>
        <strain evidence="6 7">CHU3</strain>
    </source>
</reference>
<feature type="domain" description="HTH lysR-type" evidence="5">
    <location>
        <begin position="1"/>
        <end position="59"/>
    </location>
</feature>
<keyword evidence="7" id="KW-1185">Reference proteome</keyword>
<name>A0ABT2YH78_9BURK</name>
<dbReference type="PANTHER" id="PTHR30537">
    <property type="entry name" value="HTH-TYPE TRANSCRIPTIONAL REGULATOR"/>
    <property type="match status" value="1"/>
</dbReference>
<dbReference type="InterPro" id="IPR036390">
    <property type="entry name" value="WH_DNA-bd_sf"/>
</dbReference>
<dbReference type="SUPFAM" id="SSF53850">
    <property type="entry name" value="Periplasmic binding protein-like II"/>
    <property type="match status" value="1"/>
</dbReference>
<dbReference type="PANTHER" id="PTHR30537:SF5">
    <property type="entry name" value="HTH-TYPE TRANSCRIPTIONAL ACTIVATOR TTDR-RELATED"/>
    <property type="match status" value="1"/>
</dbReference>
<dbReference type="CDD" id="cd08471">
    <property type="entry name" value="PBP2_CrgA_like_2"/>
    <property type="match status" value="1"/>
</dbReference>
<evidence type="ECO:0000313" key="7">
    <source>
        <dbReference type="Proteomes" id="UP001209701"/>
    </source>
</evidence>
<dbReference type="Gene3D" id="1.10.10.10">
    <property type="entry name" value="Winged helix-like DNA-binding domain superfamily/Winged helix DNA-binding domain"/>
    <property type="match status" value="1"/>
</dbReference>
<keyword evidence="4" id="KW-0804">Transcription</keyword>
<evidence type="ECO:0000313" key="6">
    <source>
        <dbReference type="EMBL" id="MCV2369372.1"/>
    </source>
</evidence>
<protein>
    <submittedName>
        <fullName evidence="6">LysR family transcriptional regulator</fullName>
    </submittedName>
</protein>
<organism evidence="6 7">
    <name type="scientific">Roseateles oligotrophus</name>
    <dbReference type="NCBI Taxonomy" id="1769250"/>
    <lineage>
        <taxon>Bacteria</taxon>
        <taxon>Pseudomonadati</taxon>
        <taxon>Pseudomonadota</taxon>
        <taxon>Betaproteobacteria</taxon>
        <taxon>Burkholderiales</taxon>
        <taxon>Sphaerotilaceae</taxon>
        <taxon>Roseateles</taxon>
    </lineage>
</organism>
<dbReference type="Pfam" id="PF03466">
    <property type="entry name" value="LysR_substrate"/>
    <property type="match status" value="1"/>
</dbReference>
<dbReference type="EMBL" id="JAJIRN010000006">
    <property type="protein sequence ID" value="MCV2369372.1"/>
    <property type="molecule type" value="Genomic_DNA"/>
</dbReference>
<dbReference type="InterPro" id="IPR058163">
    <property type="entry name" value="LysR-type_TF_proteobact-type"/>
</dbReference>
<dbReference type="InterPro" id="IPR000847">
    <property type="entry name" value="LysR_HTH_N"/>
</dbReference>
<comment type="caution">
    <text evidence="6">The sequence shown here is derived from an EMBL/GenBank/DDBJ whole genome shotgun (WGS) entry which is preliminary data.</text>
</comment>
<gene>
    <name evidence="6" type="ORF">LNV07_14910</name>
</gene>
<accession>A0ABT2YH78</accession>
<comment type="similarity">
    <text evidence="1">Belongs to the LysR transcriptional regulatory family.</text>
</comment>
<dbReference type="PROSITE" id="PS50931">
    <property type="entry name" value="HTH_LYSR"/>
    <property type="match status" value="1"/>
</dbReference>
<dbReference type="InterPro" id="IPR036388">
    <property type="entry name" value="WH-like_DNA-bd_sf"/>
</dbReference>
<evidence type="ECO:0000256" key="3">
    <source>
        <dbReference type="ARBA" id="ARBA00023125"/>
    </source>
</evidence>
<sequence>MDRLHHINVFVAVVDAGGFAGAARKLNVSPPVVTRAVNELEEFLGVRLLTRTTRVVRVTAAGIRYADDCRRVLHDLGEADRVAAGLHELPQGQLTVTAPGWFGAKFMAPIVAEYLDQYPKVSVATWFMDRVVNLIEEGVDVALRFSELQDSSMQAIRVGSMRLVICASPSYLEERGTPLTMADMAQHSTVAATGVMPGAEWRLKPGSHAGNILKLTPRWTCTSNETAVAAAVAGHGLTQQMLYKVADPLAEGKLRIVLPQYEPEPLPVNLLHREGRHASMKVRAFLDLAKERLQALAELHA</sequence>
<dbReference type="Gene3D" id="3.40.190.290">
    <property type="match status" value="1"/>
</dbReference>
<dbReference type="InterPro" id="IPR005119">
    <property type="entry name" value="LysR_subst-bd"/>
</dbReference>
<dbReference type="PRINTS" id="PR00039">
    <property type="entry name" value="HTHLYSR"/>
</dbReference>
<dbReference type="SUPFAM" id="SSF46785">
    <property type="entry name" value="Winged helix' DNA-binding domain"/>
    <property type="match status" value="1"/>
</dbReference>
<evidence type="ECO:0000256" key="1">
    <source>
        <dbReference type="ARBA" id="ARBA00009437"/>
    </source>
</evidence>